<dbReference type="Proteomes" id="UP001304243">
    <property type="component" value="Unassembled WGS sequence"/>
</dbReference>
<name>A0AAN7D9E3_9FUNG</name>
<comment type="caution">
    <text evidence="1">The sequence shown here is derived from an EMBL/GenBank/DDBJ whole genome shotgun (WGS) entry which is preliminary data.</text>
</comment>
<protein>
    <submittedName>
        <fullName evidence="1">Uncharacterized protein</fullName>
    </submittedName>
</protein>
<dbReference type="RefSeq" id="XP_064678116.1">
    <property type="nucleotide sequence ID" value="XM_064831836.1"/>
</dbReference>
<gene>
    <name evidence="1" type="ORF">ATC70_012665</name>
</gene>
<dbReference type="GeneID" id="89956351"/>
<accession>A0AAN7D9E3</accession>
<keyword evidence="2" id="KW-1185">Reference proteome</keyword>
<evidence type="ECO:0000313" key="2">
    <source>
        <dbReference type="Proteomes" id="UP001304243"/>
    </source>
</evidence>
<reference evidence="1 2" key="1">
    <citation type="submission" date="2022-11" db="EMBL/GenBank/DDBJ databases">
        <title>Mucor velutinosus strain NIH1002 WGS.</title>
        <authorList>
            <person name="Subramanian P."/>
            <person name="Mullikin J.C."/>
            <person name="Segre J.A."/>
            <person name="Zelazny A.M."/>
        </authorList>
    </citation>
    <scope>NUCLEOTIDE SEQUENCE [LARGE SCALE GENOMIC DNA]</scope>
    <source>
        <strain evidence="1 2">NIH1002</strain>
    </source>
</reference>
<proteinExistence type="predicted"/>
<dbReference type="EMBL" id="JASEJX010000030">
    <property type="protein sequence ID" value="KAK4511450.1"/>
    <property type="molecule type" value="Genomic_DNA"/>
</dbReference>
<sequence>MIAMINCTFRKIVEHKDADARLKDYSLSLTKQFETEQNKQRFRKEYTKLINEQQIEEMEKEAEIEARQTSRILTTVEARVYRQTMQQKLDQMFDEDETEESGDLQTFATPDDQTFATLDDPFVEEEEEFPTLKVVKEKNIYKYQAPAQNIISPHKPIIQANDLGVLKNYFDICIGTSQDKATEETKQEFMMKKAIMDLPAESSAFTEFVQYTLIDFTLNLLKPGSFNGKSDERSIFCEVYIPIFKAFGNCLSALNYTWCEKKAKDADFVWLVSNDFSREKKDNLKLLDGVGTLVKVDSTYLVMESSGFSNDKMVPHSLNDTLKNIKNGHDNLKYLFSQYRNASFDTIKKVNIFSCQIIEDKVTLIKYAVKCRTTWKVVECRSASAPLTIENSFDYMRVFELFAYMLDDIQKQQSVFKQLKLVNLGLVPVPEHETVAHCLL</sequence>
<organism evidence="1 2">
    <name type="scientific">Mucor velutinosus</name>
    <dbReference type="NCBI Taxonomy" id="708070"/>
    <lineage>
        <taxon>Eukaryota</taxon>
        <taxon>Fungi</taxon>
        <taxon>Fungi incertae sedis</taxon>
        <taxon>Mucoromycota</taxon>
        <taxon>Mucoromycotina</taxon>
        <taxon>Mucoromycetes</taxon>
        <taxon>Mucorales</taxon>
        <taxon>Mucorineae</taxon>
        <taxon>Mucoraceae</taxon>
        <taxon>Mucor</taxon>
    </lineage>
</organism>
<evidence type="ECO:0000313" key="1">
    <source>
        <dbReference type="EMBL" id="KAK4511450.1"/>
    </source>
</evidence>
<dbReference type="AlphaFoldDB" id="A0AAN7D9E3"/>